<feature type="domain" description="Resolvase/invertase-type recombinase catalytic" evidence="5">
    <location>
        <begin position="15"/>
        <end position="165"/>
    </location>
</feature>
<keyword evidence="1" id="KW-0229">DNA integration</keyword>
<protein>
    <submittedName>
        <fullName evidence="6">Recombinase family protein</fullName>
    </submittedName>
</protein>
<dbReference type="SMART" id="SM00857">
    <property type="entry name" value="Resolvase"/>
    <property type="match status" value="1"/>
</dbReference>
<sequence length="375" mass="41216">MSKRTLGHTLVRPVRVAIYLRVSTHQQLEGYGLKMQEEQCRAWTACSLRGVNHVIVDMYVDEGVSGKLTGRDGLDRMTADAMAGSLDMIVFGKLDRIGRTMTDIHRWAYDVTDKGVRVATADGRIDSNDAMFGIQLSLLAYMAEVEHALILERTMGGRMQKVAVGGWPLGEPPFGIMLDADGNPVLNLAEIEQIEAFADFMISAQKPVTREDGARHLNALGYRTRSGKEWTGGNLVGRVLKGLKGYVDFVFAGENEDGEKITTSHRIEVPKTLPDDKAEALLAALARGSRVKSKHTKYLLSNRLFSVCGVHRTGASLGEETRSANTSGRYYRCMANRTDGETPESHADCWDVGQVCRGVPRRGAPARRFLPAATC</sequence>
<dbReference type="InterPro" id="IPR006118">
    <property type="entry name" value="Recombinase_CS"/>
</dbReference>
<comment type="caution">
    <text evidence="6">The sequence shown here is derived from an EMBL/GenBank/DDBJ whole genome shotgun (WGS) entry which is preliminary data.</text>
</comment>
<name>A0ABU8GS62_9ACTN</name>
<dbReference type="Gene3D" id="3.40.50.1390">
    <property type="entry name" value="Resolvase, N-terminal catalytic domain"/>
    <property type="match status" value="1"/>
</dbReference>
<dbReference type="PANTHER" id="PTHR30461:SF2">
    <property type="entry name" value="SERINE RECOMBINASE PINE-RELATED"/>
    <property type="match status" value="1"/>
</dbReference>
<feature type="active site" description="O-(5'-phospho-DNA)-serine intermediate" evidence="4">
    <location>
        <position position="23"/>
    </location>
</feature>
<accession>A0ABU8GS62</accession>
<evidence type="ECO:0000256" key="3">
    <source>
        <dbReference type="ARBA" id="ARBA00023172"/>
    </source>
</evidence>
<keyword evidence="3" id="KW-0233">DNA recombination</keyword>
<dbReference type="RefSeq" id="WP_336542009.1">
    <property type="nucleotide sequence ID" value="NZ_JBBAYL010000018.1"/>
</dbReference>
<evidence type="ECO:0000259" key="5">
    <source>
        <dbReference type="PROSITE" id="PS51736"/>
    </source>
</evidence>
<dbReference type="InterPro" id="IPR006119">
    <property type="entry name" value="Resolv_N"/>
</dbReference>
<keyword evidence="2" id="KW-0238">DNA-binding</keyword>
<organism evidence="6 7">
    <name type="scientific">Streptomyces brasiliscabiei</name>
    <dbReference type="NCBI Taxonomy" id="2736302"/>
    <lineage>
        <taxon>Bacteria</taxon>
        <taxon>Bacillati</taxon>
        <taxon>Actinomycetota</taxon>
        <taxon>Actinomycetes</taxon>
        <taxon>Kitasatosporales</taxon>
        <taxon>Streptomycetaceae</taxon>
        <taxon>Streptomyces</taxon>
    </lineage>
</organism>
<evidence type="ECO:0000256" key="4">
    <source>
        <dbReference type="PROSITE-ProRule" id="PRU10137"/>
    </source>
</evidence>
<evidence type="ECO:0000256" key="1">
    <source>
        <dbReference type="ARBA" id="ARBA00022908"/>
    </source>
</evidence>
<proteinExistence type="predicted"/>
<dbReference type="PROSITE" id="PS00397">
    <property type="entry name" value="RECOMBINASES_1"/>
    <property type="match status" value="1"/>
</dbReference>
<dbReference type="PROSITE" id="PS51736">
    <property type="entry name" value="RECOMBINASES_3"/>
    <property type="match status" value="1"/>
</dbReference>
<keyword evidence="7" id="KW-1185">Reference proteome</keyword>
<dbReference type="CDD" id="cd00338">
    <property type="entry name" value="Ser_Recombinase"/>
    <property type="match status" value="1"/>
</dbReference>
<dbReference type="InterPro" id="IPR036162">
    <property type="entry name" value="Resolvase-like_N_sf"/>
</dbReference>
<dbReference type="EMBL" id="JBBAYM010000042">
    <property type="protein sequence ID" value="MEI5615829.1"/>
    <property type="molecule type" value="Genomic_DNA"/>
</dbReference>
<evidence type="ECO:0000313" key="7">
    <source>
        <dbReference type="Proteomes" id="UP001365781"/>
    </source>
</evidence>
<reference evidence="6 7" key="1">
    <citation type="submission" date="2024-03" db="EMBL/GenBank/DDBJ databases">
        <title>First Report of Pectobacterium brasiliscabiei causing potato scab in china.</title>
        <authorList>
            <person name="Handique U."/>
        </authorList>
    </citation>
    <scope>NUCLEOTIDE SEQUENCE [LARGE SCALE GENOMIC DNA]</scope>
    <source>
        <strain evidence="6 7">ZRIMU1503</strain>
    </source>
</reference>
<gene>
    <name evidence="6" type="ORF">WB403_42670</name>
</gene>
<dbReference type="Proteomes" id="UP001365781">
    <property type="component" value="Unassembled WGS sequence"/>
</dbReference>
<dbReference type="InterPro" id="IPR050639">
    <property type="entry name" value="SSR_resolvase"/>
</dbReference>
<dbReference type="Pfam" id="PF00239">
    <property type="entry name" value="Resolvase"/>
    <property type="match status" value="1"/>
</dbReference>
<evidence type="ECO:0000313" key="6">
    <source>
        <dbReference type="EMBL" id="MEI5615829.1"/>
    </source>
</evidence>
<evidence type="ECO:0000256" key="2">
    <source>
        <dbReference type="ARBA" id="ARBA00023125"/>
    </source>
</evidence>
<dbReference type="SUPFAM" id="SSF53041">
    <property type="entry name" value="Resolvase-like"/>
    <property type="match status" value="1"/>
</dbReference>
<dbReference type="PANTHER" id="PTHR30461">
    <property type="entry name" value="DNA-INVERTASE FROM LAMBDOID PROPHAGE"/>
    <property type="match status" value="1"/>
</dbReference>